<evidence type="ECO:0000313" key="3">
    <source>
        <dbReference type="EMBL" id="GFP73969.1"/>
    </source>
</evidence>
<gene>
    <name evidence="3" type="ORF">bsdtw1_00005</name>
</gene>
<dbReference type="Gene3D" id="3.40.50.2000">
    <property type="entry name" value="Glycogen Phosphorylase B"/>
    <property type="match status" value="2"/>
</dbReference>
<sequence>MKVLQVINNMDIGGAETLLKNYVLNNKDISIQNSICLLQGNDSFILEEIKKNNVKVYNLNLKNKYMFVSALLKLNKIIRKNKFDVVHMHLFPGQYYGAILKIINNNVKFVFSEHSDSNTRRDKKVFYPLEKFSYSKYDNILCISEMTKRSLVKFIPKLESSSEVLYGGIKQYPIRSNEKIYDVILVGSLRSNVKGIDLLLRAIELIRNKVKKVCIVGDGILMNEMVSLRDRLGLTEIVEFAGNQKDVNSYLSKSKIFALPSRWEGFGLAIIEAMAQQVPIVATEVGGIPEIITDMESGILVKAEDYIQLSKAIENLLRDENLRNYLSTNAYSKMQHCFSIDVYTDKLNHIYKTLV</sequence>
<dbReference type="GO" id="GO:0016757">
    <property type="term" value="F:glycosyltransferase activity"/>
    <property type="evidence" value="ECO:0007669"/>
    <property type="project" value="InterPro"/>
</dbReference>
<proteinExistence type="predicted"/>
<dbReference type="PANTHER" id="PTHR12526:SF630">
    <property type="entry name" value="GLYCOSYLTRANSFERASE"/>
    <property type="match status" value="1"/>
</dbReference>
<organism evidence="3 4">
    <name type="scientific">Clostridium fungisolvens</name>
    <dbReference type="NCBI Taxonomy" id="1604897"/>
    <lineage>
        <taxon>Bacteria</taxon>
        <taxon>Bacillati</taxon>
        <taxon>Bacillota</taxon>
        <taxon>Clostridia</taxon>
        <taxon>Eubacteriales</taxon>
        <taxon>Clostridiaceae</taxon>
        <taxon>Clostridium</taxon>
    </lineage>
</organism>
<dbReference type="EMBL" id="BLZR01000001">
    <property type="protein sequence ID" value="GFP73969.1"/>
    <property type="molecule type" value="Genomic_DNA"/>
</dbReference>
<feature type="domain" description="Glycosyltransferase subfamily 4-like N-terminal" evidence="2">
    <location>
        <begin position="53"/>
        <end position="169"/>
    </location>
</feature>
<dbReference type="Pfam" id="PF13439">
    <property type="entry name" value="Glyco_transf_4"/>
    <property type="match status" value="1"/>
</dbReference>
<dbReference type="Pfam" id="PF00534">
    <property type="entry name" value="Glycos_transf_1"/>
    <property type="match status" value="1"/>
</dbReference>
<dbReference type="InterPro" id="IPR001296">
    <property type="entry name" value="Glyco_trans_1"/>
</dbReference>
<protein>
    <submittedName>
        <fullName evidence="3">N-acetyl-alpha-D-glucosaminyl L-malate synthase</fullName>
    </submittedName>
</protein>
<name>A0A6V8S9M7_9CLOT</name>
<dbReference type="RefSeq" id="WP_183275563.1">
    <property type="nucleotide sequence ID" value="NZ_BLZR01000001.1"/>
</dbReference>
<evidence type="ECO:0000259" key="2">
    <source>
        <dbReference type="Pfam" id="PF13439"/>
    </source>
</evidence>
<accession>A0A6V8S9M7</accession>
<comment type="caution">
    <text evidence="3">The sequence shown here is derived from an EMBL/GenBank/DDBJ whole genome shotgun (WGS) entry which is preliminary data.</text>
</comment>
<feature type="domain" description="Glycosyl transferase family 1" evidence="1">
    <location>
        <begin position="176"/>
        <end position="332"/>
    </location>
</feature>
<dbReference type="InterPro" id="IPR028098">
    <property type="entry name" value="Glyco_trans_4-like_N"/>
</dbReference>
<dbReference type="AlphaFoldDB" id="A0A6V8S9M7"/>
<dbReference type="Proteomes" id="UP000580568">
    <property type="component" value="Unassembled WGS sequence"/>
</dbReference>
<dbReference type="SUPFAM" id="SSF53756">
    <property type="entry name" value="UDP-Glycosyltransferase/glycogen phosphorylase"/>
    <property type="match status" value="1"/>
</dbReference>
<dbReference type="PANTHER" id="PTHR12526">
    <property type="entry name" value="GLYCOSYLTRANSFERASE"/>
    <property type="match status" value="1"/>
</dbReference>
<evidence type="ECO:0000259" key="1">
    <source>
        <dbReference type="Pfam" id="PF00534"/>
    </source>
</evidence>
<evidence type="ECO:0000313" key="4">
    <source>
        <dbReference type="Proteomes" id="UP000580568"/>
    </source>
</evidence>
<reference evidence="3 4" key="1">
    <citation type="submission" date="2020-07" db="EMBL/GenBank/DDBJ databases">
        <title>A new beta-1,3-glucan-decomposing anaerobic bacterium isolated from anoxic soil subjected to biological soil disinfestation.</title>
        <authorList>
            <person name="Ueki A."/>
            <person name="Tonouchi A."/>
        </authorList>
    </citation>
    <scope>NUCLEOTIDE SEQUENCE [LARGE SCALE GENOMIC DNA]</scope>
    <source>
        <strain evidence="3 4">TW1</strain>
    </source>
</reference>
<keyword evidence="4" id="KW-1185">Reference proteome</keyword>